<dbReference type="Proteomes" id="UP000002964">
    <property type="component" value="Unassembled WGS sequence"/>
</dbReference>
<evidence type="ECO:0000313" key="4">
    <source>
        <dbReference type="EMBL" id="EIC20283.1"/>
    </source>
</evidence>
<name>H8Z4M6_9GAMM</name>
<sequence length="377" mass="41349">MSQGQDQSPRLAILAATSGHSGVDRILTNLIEQWAAWGLEIDLLQIRRHGPRLAQVPAGVSCVDLKASHVNTALPALVRYLRRERPVAMLCDKDRVNRVAIVARRLAGSPTRLCVRLGTAVSVNLAERGRIERLTQRLSMRYLYPLADRVIVPAQGVKLDLLSFAGLADAQVNVIRSPILTPAFTSLAAHPVPHPWLEDGQPPVIMGIGELCYRKQFETLVQAFALVRRERPCRLMILGRGRRHETLLKLARELGVEQYLSLPGFQSNPYAWLSRARVFVLSSLWEGLPVALIEALGLEVPAVATDCPGGPAEVLTNSHCGTLVPIQDPPAMATAIRHWLDTHAPPEAFAAMVAPYRIEVSATAYLDTLGLAPSCRR</sequence>
<dbReference type="Pfam" id="PF13579">
    <property type="entry name" value="Glyco_trans_4_4"/>
    <property type="match status" value="1"/>
</dbReference>
<reference evidence="4 5" key="2">
    <citation type="submission" date="2011-11" db="EMBL/GenBank/DDBJ databases">
        <authorList>
            <consortium name="US DOE Joint Genome Institute"/>
            <person name="Lucas S."/>
            <person name="Han J."/>
            <person name="Lapidus A."/>
            <person name="Cheng J.-F."/>
            <person name="Goodwin L."/>
            <person name="Pitluck S."/>
            <person name="Peters L."/>
            <person name="Ovchinnikova G."/>
            <person name="Zhang X."/>
            <person name="Detter J.C."/>
            <person name="Han C."/>
            <person name="Tapia R."/>
            <person name="Land M."/>
            <person name="Hauser L."/>
            <person name="Kyrpides N."/>
            <person name="Ivanova N."/>
            <person name="Pagani I."/>
            <person name="Vogl K."/>
            <person name="Liu Z."/>
            <person name="Overmann J."/>
            <person name="Frigaard N.-U."/>
            <person name="Bryant D."/>
            <person name="Woyke T."/>
        </authorList>
    </citation>
    <scope>NUCLEOTIDE SEQUENCE [LARGE SCALE GENOMIC DNA]</scope>
    <source>
        <strain evidence="4 5">970</strain>
    </source>
</reference>
<dbReference type="CDD" id="cd03811">
    <property type="entry name" value="GT4_GT28_WabH-like"/>
    <property type="match status" value="1"/>
</dbReference>
<evidence type="ECO:0000259" key="3">
    <source>
        <dbReference type="Pfam" id="PF13579"/>
    </source>
</evidence>
<evidence type="ECO:0000256" key="1">
    <source>
        <dbReference type="ARBA" id="ARBA00022676"/>
    </source>
</evidence>
<keyword evidence="5" id="KW-1185">Reference proteome</keyword>
<reference evidence="5" key="1">
    <citation type="submission" date="2011-06" db="EMBL/GenBank/DDBJ databases">
        <authorList>
            <consortium name="US DOE Joint Genome Institute (JGI-PGF)"/>
            <person name="Lucas S."/>
            <person name="Han J."/>
            <person name="Lapidus A."/>
            <person name="Cheng J.-F."/>
            <person name="Goodwin L."/>
            <person name="Pitluck S."/>
            <person name="Peters L."/>
            <person name="Land M.L."/>
            <person name="Hauser L."/>
            <person name="Vogl K."/>
            <person name="Liu Z."/>
            <person name="Overmann J."/>
            <person name="Frigaard N.-U."/>
            <person name="Bryant D.A."/>
            <person name="Woyke T.J."/>
        </authorList>
    </citation>
    <scope>NUCLEOTIDE SEQUENCE [LARGE SCALE GENOMIC DNA]</scope>
    <source>
        <strain evidence="5">970</strain>
    </source>
</reference>
<dbReference type="RefSeq" id="WP_009150686.1">
    <property type="nucleotide sequence ID" value="NZ_CP121471.1"/>
</dbReference>
<dbReference type="GO" id="GO:0016757">
    <property type="term" value="F:glycosyltransferase activity"/>
    <property type="evidence" value="ECO:0007669"/>
    <property type="project" value="UniProtKB-KW"/>
</dbReference>
<dbReference type="AlphaFoldDB" id="H8Z4M6"/>
<accession>H8Z4M6</accession>
<dbReference type="Gene3D" id="3.40.50.2000">
    <property type="entry name" value="Glycogen Phosphorylase B"/>
    <property type="match status" value="2"/>
</dbReference>
<dbReference type="OrthoDB" id="9792269at2"/>
<gene>
    <name evidence="4" type="ORF">Thi970DRAFT_03908</name>
</gene>
<dbReference type="InterPro" id="IPR028098">
    <property type="entry name" value="Glyco_trans_4-like_N"/>
</dbReference>
<dbReference type="PANTHER" id="PTHR12526">
    <property type="entry name" value="GLYCOSYLTRANSFERASE"/>
    <property type="match status" value="1"/>
</dbReference>
<feature type="domain" description="Glycosyltransferase subfamily 4-like N-terminal" evidence="3">
    <location>
        <begin position="22"/>
        <end position="175"/>
    </location>
</feature>
<dbReference type="EMBL" id="JH603170">
    <property type="protein sequence ID" value="EIC20283.1"/>
    <property type="molecule type" value="Genomic_DNA"/>
</dbReference>
<proteinExistence type="predicted"/>
<keyword evidence="2 4" id="KW-0808">Transferase</keyword>
<evidence type="ECO:0000313" key="5">
    <source>
        <dbReference type="Proteomes" id="UP000002964"/>
    </source>
</evidence>
<dbReference type="eggNOG" id="COG0438">
    <property type="taxonomic scope" value="Bacteria"/>
</dbReference>
<keyword evidence="1" id="KW-0328">Glycosyltransferase</keyword>
<dbReference type="PANTHER" id="PTHR12526:SF510">
    <property type="entry name" value="D-INOSITOL 3-PHOSPHATE GLYCOSYLTRANSFERASE"/>
    <property type="match status" value="1"/>
</dbReference>
<dbReference type="HOGENOM" id="CLU_009583_0_0_6"/>
<organism evidence="4 5">
    <name type="scientific">Thiorhodovibrio frisius</name>
    <dbReference type="NCBI Taxonomy" id="631362"/>
    <lineage>
        <taxon>Bacteria</taxon>
        <taxon>Pseudomonadati</taxon>
        <taxon>Pseudomonadota</taxon>
        <taxon>Gammaproteobacteria</taxon>
        <taxon>Chromatiales</taxon>
        <taxon>Chromatiaceae</taxon>
        <taxon>Thiorhodovibrio</taxon>
    </lineage>
</organism>
<dbReference type="STRING" id="631362.Thi970DRAFT_03908"/>
<protein>
    <submittedName>
        <fullName evidence="4">Glycosyltransferase</fullName>
    </submittedName>
</protein>
<evidence type="ECO:0000256" key="2">
    <source>
        <dbReference type="ARBA" id="ARBA00022679"/>
    </source>
</evidence>
<dbReference type="SUPFAM" id="SSF53756">
    <property type="entry name" value="UDP-Glycosyltransferase/glycogen phosphorylase"/>
    <property type="match status" value="1"/>
</dbReference>
<dbReference type="Pfam" id="PF13692">
    <property type="entry name" value="Glyco_trans_1_4"/>
    <property type="match status" value="1"/>
</dbReference>